<sequence>MMFSDRYRLDAPLGRGGMGEVWRAWDTRLGRPVAVKVLAGPASVPEDAVARFQHEARTAARLSHPHIVGVYDVGAADDRSFLVMELVPGRSLAQELREEGPLSLARVAEVATQTAEGLAAAHRRGIVHRDIKPSNLLTGEGGSVKIADFGIARSESGETTVASTVTGTVLGTTLYLSPEAARGGHAGSPGDIYALGCSLYELLTGRPPFTGEHPIAILRRHVEDAPVPPRDLRPDIPRRLDAYLLRMLAKQPGERPTAAEAAEWFADDAWQDELPDTTRRLAAVEPPARPVVPAVQAAGTPGQFRTAPQRTKGRRLAPTAGTVTAAAAIAAATLVFASPTADGNSPTLPTRPSSSQKAGTSAHHAGAGPAAAADADVRRPSRGAAGAPGPKRPAPPTSSAPTTAPSHPGPTSAAPVHPSSPVTGPPKPAPHPTTPPPTDSGSAPGPSASPSAPSTPPPTSPDPSPPADGSQGE</sequence>
<dbReference type="PANTHER" id="PTHR43289:SF6">
    <property type="entry name" value="SERINE_THREONINE-PROTEIN KINASE NEKL-3"/>
    <property type="match status" value="1"/>
</dbReference>
<evidence type="ECO:0000256" key="7">
    <source>
        <dbReference type="PROSITE-ProRule" id="PRU10141"/>
    </source>
</evidence>
<dbReference type="InterPro" id="IPR000719">
    <property type="entry name" value="Prot_kinase_dom"/>
</dbReference>
<name>A0ABS7QD48_9ACTN</name>
<dbReference type="PROSITE" id="PS00108">
    <property type="entry name" value="PROTEIN_KINASE_ST"/>
    <property type="match status" value="1"/>
</dbReference>
<dbReference type="Gene3D" id="3.30.200.20">
    <property type="entry name" value="Phosphorylase Kinase, domain 1"/>
    <property type="match status" value="1"/>
</dbReference>
<feature type="compositionally biased region" description="Low complexity" evidence="8">
    <location>
        <begin position="362"/>
        <end position="374"/>
    </location>
</feature>
<feature type="compositionally biased region" description="Pro residues" evidence="8">
    <location>
        <begin position="453"/>
        <end position="466"/>
    </location>
</feature>
<evidence type="ECO:0000256" key="1">
    <source>
        <dbReference type="ARBA" id="ARBA00012513"/>
    </source>
</evidence>
<evidence type="ECO:0000313" key="11">
    <source>
        <dbReference type="Proteomes" id="UP000778578"/>
    </source>
</evidence>
<dbReference type="InterPro" id="IPR011009">
    <property type="entry name" value="Kinase-like_dom_sf"/>
</dbReference>
<dbReference type="PROSITE" id="PS50011">
    <property type="entry name" value="PROTEIN_KINASE_DOM"/>
    <property type="match status" value="1"/>
</dbReference>
<dbReference type="EC" id="2.7.11.1" evidence="1"/>
<feature type="compositionally biased region" description="Pro residues" evidence="8">
    <location>
        <begin position="423"/>
        <end position="438"/>
    </location>
</feature>
<feature type="region of interest" description="Disordered" evidence="8">
    <location>
        <begin position="341"/>
        <end position="473"/>
    </location>
</feature>
<evidence type="ECO:0000256" key="6">
    <source>
        <dbReference type="ARBA" id="ARBA00022840"/>
    </source>
</evidence>
<dbReference type="PROSITE" id="PS00107">
    <property type="entry name" value="PROTEIN_KINASE_ATP"/>
    <property type="match status" value="1"/>
</dbReference>
<dbReference type="InterPro" id="IPR008271">
    <property type="entry name" value="Ser/Thr_kinase_AS"/>
</dbReference>
<feature type="binding site" evidence="7">
    <location>
        <position position="36"/>
    </location>
    <ligand>
        <name>ATP</name>
        <dbReference type="ChEBI" id="CHEBI:30616"/>
    </ligand>
</feature>
<feature type="compositionally biased region" description="Polar residues" evidence="8">
    <location>
        <begin position="341"/>
        <end position="359"/>
    </location>
</feature>
<evidence type="ECO:0000256" key="5">
    <source>
        <dbReference type="ARBA" id="ARBA00022777"/>
    </source>
</evidence>
<keyword evidence="6 7" id="KW-0067">ATP-binding</keyword>
<protein>
    <recommendedName>
        <fullName evidence="1">non-specific serine/threonine protein kinase</fullName>
        <ecNumber evidence="1">2.7.11.1</ecNumber>
    </recommendedName>
</protein>
<feature type="compositionally biased region" description="Low complexity" evidence="8">
    <location>
        <begin position="399"/>
        <end position="415"/>
    </location>
</feature>
<dbReference type="EMBL" id="JAINZZ010000041">
    <property type="protein sequence ID" value="MBY8881093.1"/>
    <property type="molecule type" value="Genomic_DNA"/>
</dbReference>
<gene>
    <name evidence="10" type="ORF">K7862_26140</name>
</gene>
<dbReference type="SUPFAM" id="SSF56112">
    <property type="entry name" value="Protein kinase-like (PK-like)"/>
    <property type="match status" value="1"/>
</dbReference>
<feature type="region of interest" description="Disordered" evidence="8">
    <location>
        <begin position="295"/>
        <end position="319"/>
    </location>
</feature>
<keyword evidence="11" id="KW-1185">Reference proteome</keyword>
<dbReference type="InterPro" id="IPR017441">
    <property type="entry name" value="Protein_kinase_ATP_BS"/>
</dbReference>
<keyword evidence="2" id="KW-0723">Serine/threonine-protein kinase</keyword>
<evidence type="ECO:0000256" key="4">
    <source>
        <dbReference type="ARBA" id="ARBA00022741"/>
    </source>
</evidence>
<evidence type="ECO:0000259" key="9">
    <source>
        <dbReference type="PROSITE" id="PS50011"/>
    </source>
</evidence>
<comment type="caution">
    <text evidence="10">The sequence shown here is derived from an EMBL/GenBank/DDBJ whole genome shotgun (WGS) entry which is preliminary data.</text>
</comment>
<dbReference type="PANTHER" id="PTHR43289">
    <property type="entry name" value="MITOGEN-ACTIVATED PROTEIN KINASE KINASE KINASE 20-RELATED"/>
    <property type="match status" value="1"/>
</dbReference>
<reference evidence="10 11" key="1">
    <citation type="submission" date="2021-08" db="EMBL/GenBank/DDBJ databases">
        <title>WGS of actinomycetes from Thailand.</title>
        <authorList>
            <person name="Thawai C."/>
        </authorList>
    </citation>
    <scope>NUCLEOTIDE SEQUENCE [LARGE SCALE GENOMIC DNA]</scope>
    <source>
        <strain evidence="10 11">PLK6-54</strain>
    </source>
</reference>
<dbReference type="Proteomes" id="UP000778578">
    <property type="component" value="Unassembled WGS sequence"/>
</dbReference>
<keyword evidence="3" id="KW-0808">Transferase</keyword>
<organism evidence="10 11">
    <name type="scientific">Actinacidiphila acidipaludis</name>
    <dbReference type="NCBI Taxonomy" id="2873382"/>
    <lineage>
        <taxon>Bacteria</taxon>
        <taxon>Bacillati</taxon>
        <taxon>Actinomycetota</taxon>
        <taxon>Actinomycetes</taxon>
        <taxon>Kitasatosporales</taxon>
        <taxon>Streptomycetaceae</taxon>
        <taxon>Actinacidiphila</taxon>
    </lineage>
</organism>
<dbReference type="SMART" id="SM00220">
    <property type="entry name" value="S_TKc"/>
    <property type="match status" value="1"/>
</dbReference>
<keyword evidence="5 10" id="KW-0418">Kinase</keyword>
<evidence type="ECO:0000313" key="10">
    <source>
        <dbReference type="EMBL" id="MBY8881093.1"/>
    </source>
</evidence>
<evidence type="ECO:0000256" key="8">
    <source>
        <dbReference type="SAM" id="MobiDB-lite"/>
    </source>
</evidence>
<evidence type="ECO:0000256" key="2">
    <source>
        <dbReference type="ARBA" id="ARBA00022527"/>
    </source>
</evidence>
<proteinExistence type="predicted"/>
<feature type="compositionally biased region" description="Low complexity" evidence="8">
    <location>
        <begin position="439"/>
        <end position="452"/>
    </location>
</feature>
<accession>A0ABS7QD48</accession>
<dbReference type="Gene3D" id="1.10.510.10">
    <property type="entry name" value="Transferase(Phosphotransferase) domain 1"/>
    <property type="match status" value="1"/>
</dbReference>
<evidence type="ECO:0000256" key="3">
    <source>
        <dbReference type="ARBA" id="ARBA00022679"/>
    </source>
</evidence>
<keyword evidence="4 7" id="KW-0547">Nucleotide-binding</keyword>
<dbReference type="Pfam" id="PF00069">
    <property type="entry name" value="Pkinase"/>
    <property type="match status" value="1"/>
</dbReference>
<feature type="domain" description="Protein kinase" evidence="9">
    <location>
        <begin position="7"/>
        <end position="265"/>
    </location>
</feature>
<dbReference type="GO" id="GO:0016301">
    <property type="term" value="F:kinase activity"/>
    <property type="evidence" value="ECO:0007669"/>
    <property type="project" value="UniProtKB-KW"/>
</dbReference>
<dbReference type="CDD" id="cd14014">
    <property type="entry name" value="STKc_PknB_like"/>
    <property type="match status" value="1"/>
</dbReference>